<dbReference type="GO" id="GO:0000786">
    <property type="term" value="C:nucleosome"/>
    <property type="evidence" value="ECO:0007669"/>
    <property type="project" value="InterPro"/>
</dbReference>
<proteinExistence type="inferred from homology"/>
<name>A0A2G9UJJ9_TELCI</name>
<dbReference type="GO" id="GO:0006334">
    <property type="term" value="P:nucleosome assembly"/>
    <property type="evidence" value="ECO:0007669"/>
    <property type="project" value="InterPro"/>
</dbReference>
<evidence type="ECO:0000256" key="8">
    <source>
        <dbReference type="SAM" id="MobiDB-lite"/>
    </source>
</evidence>
<keyword evidence="6 7" id="KW-0539">Nucleus</keyword>
<feature type="compositionally biased region" description="Basic and acidic residues" evidence="8">
    <location>
        <begin position="8"/>
        <end position="18"/>
    </location>
</feature>
<evidence type="ECO:0000256" key="7">
    <source>
        <dbReference type="RuleBase" id="RU003894"/>
    </source>
</evidence>
<comment type="subcellular location">
    <subcellularLocation>
        <location evidence="2">Chromosome</location>
    </subcellularLocation>
    <subcellularLocation>
        <location evidence="1 7">Nucleus</location>
    </subcellularLocation>
</comment>
<dbReference type="PROSITE" id="PS51504">
    <property type="entry name" value="H15"/>
    <property type="match status" value="1"/>
</dbReference>
<dbReference type="GO" id="GO:0030527">
    <property type="term" value="F:structural constituent of chromatin"/>
    <property type="evidence" value="ECO:0007669"/>
    <property type="project" value="InterPro"/>
</dbReference>
<keyword evidence="5 7" id="KW-0238">DNA-binding</keyword>
<feature type="domain" description="H15" evidence="9">
    <location>
        <begin position="70"/>
        <end position="146"/>
    </location>
</feature>
<dbReference type="GO" id="GO:0003690">
    <property type="term" value="F:double-stranded DNA binding"/>
    <property type="evidence" value="ECO:0007669"/>
    <property type="project" value="TreeGrafter"/>
</dbReference>
<dbReference type="SMART" id="SM00526">
    <property type="entry name" value="H15"/>
    <property type="match status" value="1"/>
</dbReference>
<feature type="compositionally biased region" description="Low complexity" evidence="8">
    <location>
        <begin position="205"/>
        <end position="215"/>
    </location>
</feature>
<dbReference type="GO" id="GO:0030261">
    <property type="term" value="P:chromosome condensation"/>
    <property type="evidence" value="ECO:0007669"/>
    <property type="project" value="TreeGrafter"/>
</dbReference>
<evidence type="ECO:0000259" key="9">
    <source>
        <dbReference type="PROSITE" id="PS51504"/>
    </source>
</evidence>
<dbReference type="Proteomes" id="UP000230423">
    <property type="component" value="Unassembled WGS sequence"/>
</dbReference>
<evidence type="ECO:0000313" key="11">
    <source>
        <dbReference type="Proteomes" id="UP000230423"/>
    </source>
</evidence>
<dbReference type="EMBL" id="KZ346276">
    <property type="protein sequence ID" value="PIO70407.1"/>
    <property type="molecule type" value="Genomic_DNA"/>
</dbReference>
<dbReference type="InterPro" id="IPR036388">
    <property type="entry name" value="WH-like_DNA-bd_sf"/>
</dbReference>
<dbReference type="GO" id="GO:0031492">
    <property type="term" value="F:nucleosomal DNA binding"/>
    <property type="evidence" value="ECO:0007669"/>
    <property type="project" value="TreeGrafter"/>
</dbReference>
<keyword evidence="4" id="KW-0007">Acetylation</keyword>
<feature type="compositionally biased region" description="Basic residues" evidence="8">
    <location>
        <begin position="154"/>
        <end position="165"/>
    </location>
</feature>
<evidence type="ECO:0000256" key="1">
    <source>
        <dbReference type="ARBA" id="ARBA00004123"/>
    </source>
</evidence>
<dbReference type="PANTHER" id="PTHR11467:SF36">
    <property type="entry name" value="HISTONE 24-RELATED"/>
    <property type="match status" value="1"/>
</dbReference>
<dbReference type="FunFam" id="1.10.10.10:FF:000140">
    <property type="entry name" value="Histone H1.0"/>
    <property type="match status" value="1"/>
</dbReference>
<feature type="region of interest" description="Disordered" evidence="8">
    <location>
        <begin position="145"/>
        <end position="235"/>
    </location>
</feature>
<dbReference type="AlphaFoldDB" id="A0A2G9UJJ9"/>
<evidence type="ECO:0000256" key="3">
    <source>
        <dbReference type="ARBA" id="ARBA00022454"/>
    </source>
</evidence>
<dbReference type="Gene3D" id="1.10.10.10">
    <property type="entry name" value="Winged helix-like DNA-binding domain superfamily/Winged helix DNA-binding domain"/>
    <property type="match status" value="1"/>
</dbReference>
<dbReference type="InterPro" id="IPR005818">
    <property type="entry name" value="Histone_H1/H5_H15"/>
</dbReference>
<evidence type="ECO:0000313" key="10">
    <source>
        <dbReference type="EMBL" id="PIO70407.1"/>
    </source>
</evidence>
<dbReference type="GO" id="GO:0045910">
    <property type="term" value="P:negative regulation of DNA recombination"/>
    <property type="evidence" value="ECO:0007669"/>
    <property type="project" value="TreeGrafter"/>
</dbReference>
<evidence type="ECO:0000256" key="5">
    <source>
        <dbReference type="ARBA" id="ARBA00023125"/>
    </source>
</evidence>
<keyword evidence="3 7" id="KW-0158">Chromosome</keyword>
<feature type="region of interest" description="Disordered" evidence="8">
    <location>
        <begin position="1"/>
        <end position="71"/>
    </location>
</feature>
<feature type="compositionally biased region" description="Basic and acidic residues" evidence="8">
    <location>
        <begin position="44"/>
        <end position="67"/>
    </location>
</feature>
<dbReference type="Pfam" id="PF00538">
    <property type="entry name" value="Linker_histone"/>
    <property type="match status" value="1"/>
</dbReference>
<comment type="similarity">
    <text evidence="7">Belongs to the histone H1/H5 family.</text>
</comment>
<dbReference type="GO" id="GO:0005634">
    <property type="term" value="C:nucleus"/>
    <property type="evidence" value="ECO:0007669"/>
    <property type="project" value="UniProtKB-SubCell"/>
</dbReference>
<dbReference type="PANTHER" id="PTHR11467">
    <property type="entry name" value="HISTONE H1"/>
    <property type="match status" value="1"/>
</dbReference>
<accession>A0A2G9UJJ9</accession>
<protein>
    <submittedName>
        <fullName evidence="10">Linker histone H1 and H5 family protein</fullName>
    </submittedName>
</protein>
<evidence type="ECO:0000256" key="4">
    <source>
        <dbReference type="ARBA" id="ARBA00022990"/>
    </source>
</evidence>
<dbReference type="PRINTS" id="PR00624">
    <property type="entry name" value="HISTONEH5"/>
</dbReference>
<sequence>MRGAPASFKDKKTSKAEEPDIIVLEDDETKPKGEKTKPKGANTKPKDAKITKLKDAKNTKAKAETKRMPPHPTYAAMIKKSIIELKERSGSSKAAILKYILAHYNLGDNATKVNNQLRLALKRAVIKGELKQVKGVGASGSFRLEEKKAAAPKTTRKPAARKGAAKKPATAKSPKEPKTPKAAAAKKPKAEKKAKTPKKAKAPKMKTAQKPAATKKVAKPKTPQKTKASKPKRAK</sequence>
<feature type="compositionally biased region" description="Basic residues" evidence="8">
    <location>
        <begin position="216"/>
        <end position="235"/>
    </location>
</feature>
<feature type="compositionally biased region" description="Basic residues" evidence="8">
    <location>
        <begin position="184"/>
        <end position="204"/>
    </location>
</feature>
<organism evidence="10 11">
    <name type="scientific">Teladorsagia circumcincta</name>
    <name type="common">Brown stomach worm</name>
    <name type="synonym">Ostertagia circumcincta</name>
    <dbReference type="NCBI Taxonomy" id="45464"/>
    <lineage>
        <taxon>Eukaryota</taxon>
        <taxon>Metazoa</taxon>
        <taxon>Ecdysozoa</taxon>
        <taxon>Nematoda</taxon>
        <taxon>Chromadorea</taxon>
        <taxon>Rhabditida</taxon>
        <taxon>Rhabditina</taxon>
        <taxon>Rhabditomorpha</taxon>
        <taxon>Strongyloidea</taxon>
        <taxon>Trichostrongylidae</taxon>
        <taxon>Teladorsagia</taxon>
    </lineage>
</organism>
<dbReference type="OrthoDB" id="1110759at2759"/>
<gene>
    <name evidence="10" type="ORF">TELCIR_07741</name>
</gene>
<dbReference type="InterPro" id="IPR036390">
    <property type="entry name" value="WH_DNA-bd_sf"/>
</dbReference>
<feature type="compositionally biased region" description="Acidic residues" evidence="8">
    <location>
        <begin position="19"/>
        <end position="28"/>
    </location>
</feature>
<reference evidence="10 11" key="1">
    <citation type="submission" date="2015-09" db="EMBL/GenBank/DDBJ databases">
        <title>Draft genome of the parasitic nematode Teladorsagia circumcincta isolate WARC Sus (inbred).</title>
        <authorList>
            <person name="Mitreva M."/>
        </authorList>
    </citation>
    <scope>NUCLEOTIDE SEQUENCE [LARGE SCALE GENOMIC DNA]</scope>
    <source>
        <strain evidence="10 11">S</strain>
    </source>
</reference>
<evidence type="ECO:0000256" key="6">
    <source>
        <dbReference type="ARBA" id="ARBA00023242"/>
    </source>
</evidence>
<dbReference type="SUPFAM" id="SSF46785">
    <property type="entry name" value="Winged helix' DNA-binding domain"/>
    <property type="match status" value="1"/>
</dbReference>
<keyword evidence="11" id="KW-1185">Reference proteome</keyword>
<dbReference type="CDD" id="cd00073">
    <property type="entry name" value="H15"/>
    <property type="match status" value="1"/>
</dbReference>
<evidence type="ECO:0000256" key="2">
    <source>
        <dbReference type="ARBA" id="ARBA00004286"/>
    </source>
</evidence>
<dbReference type="InterPro" id="IPR005819">
    <property type="entry name" value="H1/H5"/>
</dbReference>